<dbReference type="PANTHER" id="PTHR21180">
    <property type="entry name" value="ENDONUCLEASE/EXONUCLEASE/PHOSPHATASE FAMILY DOMAIN-CONTAINING PROTEIN 1"/>
    <property type="match status" value="1"/>
</dbReference>
<protein>
    <submittedName>
        <fullName evidence="3">ComEA family DNA-binding protein</fullName>
    </submittedName>
</protein>
<keyword evidence="3" id="KW-0238">DNA-binding</keyword>
<dbReference type="GO" id="GO:0003677">
    <property type="term" value="F:DNA binding"/>
    <property type="evidence" value="ECO:0007669"/>
    <property type="project" value="UniProtKB-KW"/>
</dbReference>
<evidence type="ECO:0000256" key="1">
    <source>
        <dbReference type="SAM" id="Phobius"/>
    </source>
</evidence>
<dbReference type="SUPFAM" id="SSF47781">
    <property type="entry name" value="RuvA domain 2-like"/>
    <property type="match status" value="1"/>
</dbReference>
<dbReference type="EMBL" id="WMBA01000080">
    <property type="protein sequence ID" value="MTD58864.1"/>
    <property type="molecule type" value="Genomic_DNA"/>
</dbReference>
<accession>A0A6N7ZAS9</accession>
<dbReference type="OrthoDB" id="9758724at2"/>
<dbReference type="InterPro" id="IPR051675">
    <property type="entry name" value="Endo/Exo/Phosphatase_dom_1"/>
</dbReference>
<dbReference type="SMART" id="SM00278">
    <property type="entry name" value="HhH1"/>
    <property type="match status" value="2"/>
</dbReference>
<feature type="domain" description="Helix-hairpin-helix DNA-binding motif class 1" evidence="2">
    <location>
        <begin position="224"/>
        <end position="243"/>
    </location>
</feature>
<dbReference type="Gene3D" id="1.10.150.320">
    <property type="entry name" value="Photosystem II 12 kDa extrinsic protein"/>
    <property type="match status" value="1"/>
</dbReference>
<evidence type="ECO:0000259" key="2">
    <source>
        <dbReference type="SMART" id="SM00278"/>
    </source>
</evidence>
<feature type="transmembrane region" description="Helical" evidence="1">
    <location>
        <begin position="54"/>
        <end position="76"/>
    </location>
</feature>
<comment type="caution">
    <text evidence="3">The sequence shown here is derived from an EMBL/GenBank/DDBJ whole genome shotgun (WGS) entry which is preliminary data.</text>
</comment>
<dbReference type="Pfam" id="PF10531">
    <property type="entry name" value="SLBB"/>
    <property type="match status" value="1"/>
</dbReference>
<keyword evidence="1" id="KW-1133">Transmembrane helix</keyword>
<keyword evidence="1" id="KW-0472">Membrane</keyword>
<dbReference type="InterPro" id="IPR010994">
    <property type="entry name" value="RuvA_2-like"/>
</dbReference>
<dbReference type="RefSeq" id="WP_154760932.1">
    <property type="nucleotide sequence ID" value="NZ_WMBA01000080.1"/>
</dbReference>
<dbReference type="InterPro" id="IPR019554">
    <property type="entry name" value="Soluble_ligand-bd"/>
</dbReference>
<proteinExistence type="predicted"/>
<dbReference type="GO" id="GO:0006281">
    <property type="term" value="P:DNA repair"/>
    <property type="evidence" value="ECO:0007669"/>
    <property type="project" value="InterPro"/>
</dbReference>
<dbReference type="InterPro" id="IPR003583">
    <property type="entry name" value="Hlx-hairpin-Hlx_DNA-bd_motif"/>
</dbReference>
<feature type="domain" description="Helix-hairpin-helix DNA-binding motif class 1" evidence="2">
    <location>
        <begin position="194"/>
        <end position="213"/>
    </location>
</feature>
<dbReference type="PANTHER" id="PTHR21180:SF32">
    <property type="entry name" value="ENDONUCLEASE_EXONUCLEASE_PHOSPHATASE FAMILY DOMAIN-CONTAINING PROTEIN 1"/>
    <property type="match status" value="1"/>
</dbReference>
<sequence>MFEQTFPQAPPARHRLRQLAAQALTAGRTTPLTGRLVERWAPPALTRSPTRLRLTAVLAALAVVVVLIGGSVLLLGGGPPAERAPLLPAARETPSAIAAPAKLADSSLVISVVGKVRSPGLVTVPSGARVADALGAAGGALDGTDLTSLNLARKLADGEQLNVGVPAAPDVARADGPPTPGNPAKLNLNTASVEQLDALPGVGAVTAQRILDWRTQHGTFTSVDQLQEVDGIGPAKFARLRDLVTV</sequence>
<dbReference type="GO" id="GO:0015627">
    <property type="term" value="C:type II protein secretion system complex"/>
    <property type="evidence" value="ECO:0007669"/>
    <property type="project" value="TreeGrafter"/>
</dbReference>
<evidence type="ECO:0000313" key="3">
    <source>
        <dbReference type="EMBL" id="MTD58864.1"/>
    </source>
</evidence>
<reference evidence="3 4" key="1">
    <citation type="submission" date="2019-11" db="EMBL/GenBank/DDBJ databases">
        <title>Draft genome of Amycolatopsis RM579.</title>
        <authorList>
            <person name="Duangmal K."/>
            <person name="Mingma R."/>
        </authorList>
    </citation>
    <scope>NUCLEOTIDE SEQUENCE [LARGE SCALE GENOMIC DNA]</scope>
    <source>
        <strain evidence="3 4">RM579</strain>
    </source>
</reference>
<keyword evidence="1" id="KW-0812">Transmembrane</keyword>
<dbReference type="AlphaFoldDB" id="A0A6N7ZAS9"/>
<dbReference type="Gene3D" id="3.10.560.10">
    <property type="entry name" value="Outer membrane lipoprotein wza domain like"/>
    <property type="match status" value="1"/>
</dbReference>
<dbReference type="InterPro" id="IPR004509">
    <property type="entry name" value="Competence_ComEA_HhH"/>
</dbReference>
<dbReference type="GO" id="GO:0015628">
    <property type="term" value="P:protein secretion by the type II secretion system"/>
    <property type="evidence" value="ECO:0007669"/>
    <property type="project" value="TreeGrafter"/>
</dbReference>
<dbReference type="Proteomes" id="UP000440096">
    <property type="component" value="Unassembled WGS sequence"/>
</dbReference>
<keyword evidence="4" id="KW-1185">Reference proteome</keyword>
<evidence type="ECO:0000313" key="4">
    <source>
        <dbReference type="Proteomes" id="UP000440096"/>
    </source>
</evidence>
<dbReference type="Pfam" id="PF12836">
    <property type="entry name" value="HHH_3"/>
    <property type="match status" value="1"/>
</dbReference>
<name>A0A6N7ZAS9_9PSEU</name>
<organism evidence="3 4">
    <name type="scientific">Amycolatopsis pithecellobii</name>
    <dbReference type="NCBI Taxonomy" id="664692"/>
    <lineage>
        <taxon>Bacteria</taxon>
        <taxon>Bacillati</taxon>
        <taxon>Actinomycetota</taxon>
        <taxon>Actinomycetes</taxon>
        <taxon>Pseudonocardiales</taxon>
        <taxon>Pseudonocardiaceae</taxon>
        <taxon>Amycolatopsis</taxon>
    </lineage>
</organism>
<dbReference type="NCBIfam" id="TIGR00426">
    <property type="entry name" value="competence protein ComEA helix-hairpin-helix repeat region"/>
    <property type="match status" value="1"/>
</dbReference>
<gene>
    <name evidence="3" type="ORF">GKO32_33515</name>
</gene>